<comment type="caution">
    <text evidence="1">The sequence shown here is derived from an EMBL/GenBank/DDBJ whole genome shotgun (WGS) entry which is preliminary data.</text>
</comment>
<evidence type="ECO:0000313" key="2">
    <source>
        <dbReference type="Proteomes" id="UP001172386"/>
    </source>
</evidence>
<proteinExistence type="predicted"/>
<dbReference type="Proteomes" id="UP001172386">
    <property type="component" value="Unassembled WGS sequence"/>
</dbReference>
<gene>
    <name evidence="1" type="ORF">H2198_000700</name>
</gene>
<accession>A0ACC3AJ25</accession>
<sequence length="270" mass="30421">MPTTRSASKSKQTSLDNDKERDTLQPKTQPKKTLGKTKAVKEDSKAEPKANTSKKRKAPASEHEDDKTKKTPRSDKKPTKQAELSEDASELAKPIMINRSPVLQLWASVVAAFLYPDESWDTCLSIGSSISTLCAISKGKAIGQIEPKDRSVEEEDKRKKRKKEVKKETREIEVMGFPLHIKNNVVVLDGKEKPVKEGLLKGKYGGDDTFTKVKQVMEDALRSWDDNKDELDRKAFHMYEKFRPNVATGQSGWGRKGELNLHEVKSAIER</sequence>
<reference evidence="1" key="1">
    <citation type="submission" date="2022-10" db="EMBL/GenBank/DDBJ databases">
        <title>Culturing micro-colonial fungi from biological soil crusts in the Mojave desert and describing Neophaeococcomyces mojavensis, and introducing the new genera and species Taxawa tesnikishii.</title>
        <authorList>
            <person name="Kurbessoian T."/>
            <person name="Stajich J.E."/>
        </authorList>
    </citation>
    <scope>NUCLEOTIDE SEQUENCE</scope>
    <source>
        <strain evidence="1">JES_112</strain>
    </source>
</reference>
<dbReference type="EMBL" id="JAPDRQ010000007">
    <property type="protein sequence ID" value="KAJ9663688.1"/>
    <property type="molecule type" value="Genomic_DNA"/>
</dbReference>
<protein>
    <submittedName>
        <fullName evidence="1">Uncharacterized protein</fullName>
    </submittedName>
</protein>
<organism evidence="1 2">
    <name type="scientific">Neophaeococcomyces mojaviensis</name>
    <dbReference type="NCBI Taxonomy" id="3383035"/>
    <lineage>
        <taxon>Eukaryota</taxon>
        <taxon>Fungi</taxon>
        <taxon>Dikarya</taxon>
        <taxon>Ascomycota</taxon>
        <taxon>Pezizomycotina</taxon>
        <taxon>Eurotiomycetes</taxon>
        <taxon>Chaetothyriomycetidae</taxon>
        <taxon>Chaetothyriales</taxon>
        <taxon>Chaetothyriales incertae sedis</taxon>
        <taxon>Neophaeococcomyces</taxon>
    </lineage>
</organism>
<evidence type="ECO:0000313" key="1">
    <source>
        <dbReference type="EMBL" id="KAJ9663688.1"/>
    </source>
</evidence>
<name>A0ACC3AJ25_9EURO</name>
<keyword evidence="2" id="KW-1185">Reference proteome</keyword>